<evidence type="ECO:0000313" key="12">
    <source>
        <dbReference type="Proteomes" id="UP000182146"/>
    </source>
</evidence>
<organism evidence="11 12">
    <name type="scientific">Geoalkalibacter ferrihydriticus</name>
    <dbReference type="NCBI Taxonomy" id="392333"/>
    <lineage>
        <taxon>Bacteria</taxon>
        <taxon>Pseudomonadati</taxon>
        <taxon>Thermodesulfobacteriota</taxon>
        <taxon>Desulfuromonadia</taxon>
        <taxon>Desulfuromonadales</taxon>
        <taxon>Geoalkalibacteraceae</taxon>
        <taxon>Geoalkalibacter</taxon>
    </lineage>
</organism>
<evidence type="ECO:0000256" key="6">
    <source>
        <dbReference type="ARBA" id="ARBA00023163"/>
    </source>
</evidence>
<dbReference type="InterPro" id="IPR031316">
    <property type="entry name" value="FlgM_C"/>
</dbReference>
<keyword evidence="4" id="KW-1005">Bacterial flagellum biogenesis</keyword>
<dbReference type="Proteomes" id="UP000182146">
    <property type="component" value="Unassembled WGS sequence"/>
</dbReference>
<dbReference type="GO" id="GO:0044781">
    <property type="term" value="P:bacterial-type flagellum organization"/>
    <property type="evidence" value="ECO:0007669"/>
    <property type="project" value="UniProtKB-KW"/>
</dbReference>
<feature type="compositionally biased region" description="Low complexity" evidence="9">
    <location>
        <begin position="18"/>
        <end position="33"/>
    </location>
</feature>
<accession>A0A1G9LZG5</accession>
<evidence type="ECO:0000256" key="9">
    <source>
        <dbReference type="SAM" id="MobiDB-lite"/>
    </source>
</evidence>
<dbReference type="RefSeq" id="WP_052445877.1">
    <property type="nucleotide sequence ID" value="NZ_FNGU01000002.1"/>
</dbReference>
<evidence type="ECO:0000256" key="5">
    <source>
        <dbReference type="ARBA" id="ARBA00023015"/>
    </source>
</evidence>
<evidence type="ECO:0000256" key="4">
    <source>
        <dbReference type="ARBA" id="ARBA00022795"/>
    </source>
</evidence>
<evidence type="ECO:0000313" key="11">
    <source>
        <dbReference type="EMBL" id="SDL67346.1"/>
    </source>
</evidence>
<dbReference type="NCBIfam" id="TIGR03824">
    <property type="entry name" value="FlgM_jcvi"/>
    <property type="match status" value="1"/>
</dbReference>
<dbReference type="STRING" id="392333.SAMN05660860_00976"/>
<dbReference type="OrthoDB" id="5406088at2"/>
<keyword evidence="3" id="KW-0678">Repressor</keyword>
<dbReference type="SUPFAM" id="SSF101498">
    <property type="entry name" value="Anti-sigma factor FlgM"/>
    <property type="match status" value="1"/>
</dbReference>
<comment type="function">
    <text evidence="7">Responsible for the coupling of flagellin expression to flagellar assembly by preventing expression of the flagellin genes when a component of the middle class of proteins is defective. It negatively regulates flagellar genes by inhibiting the activity of FliA by directly binding to FliA.</text>
</comment>
<dbReference type="Pfam" id="PF04316">
    <property type="entry name" value="FlgM"/>
    <property type="match status" value="1"/>
</dbReference>
<sequence length="101" mass="10500">MSIKKIFGNQIVPPPAPARGAQKAGANKAGAARATDKVDFSSVLQQVNKAKESKGMADVQRAEKVAALKAQIASGSYQPDLHKVAASLLKYVTEGGNHGQS</sequence>
<reference evidence="11 12" key="1">
    <citation type="submission" date="2016-10" db="EMBL/GenBank/DDBJ databases">
        <authorList>
            <person name="de Groot N.N."/>
        </authorList>
    </citation>
    <scope>NUCLEOTIDE SEQUENCE [LARGE SCALE GENOMIC DNA]</scope>
    <source>
        <strain evidence="11 12">DSM 17813</strain>
    </source>
</reference>
<evidence type="ECO:0000259" key="10">
    <source>
        <dbReference type="Pfam" id="PF04316"/>
    </source>
</evidence>
<keyword evidence="5" id="KW-0805">Transcription regulation</keyword>
<proteinExistence type="inferred from homology"/>
<evidence type="ECO:0000256" key="8">
    <source>
        <dbReference type="ARBA" id="ARBA00030117"/>
    </source>
</evidence>
<dbReference type="InterPro" id="IPR035890">
    <property type="entry name" value="Anti-sigma-28_factor_FlgM_sf"/>
</dbReference>
<comment type="similarity">
    <text evidence="1">Belongs to the FlgM family.</text>
</comment>
<keyword evidence="6" id="KW-0804">Transcription</keyword>
<name>A0A1G9LZG5_9BACT</name>
<dbReference type="InterPro" id="IPR007412">
    <property type="entry name" value="FlgM"/>
</dbReference>
<evidence type="ECO:0000256" key="2">
    <source>
        <dbReference type="ARBA" id="ARBA00017823"/>
    </source>
</evidence>
<evidence type="ECO:0000256" key="7">
    <source>
        <dbReference type="ARBA" id="ARBA00024739"/>
    </source>
</evidence>
<evidence type="ECO:0000256" key="1">
    <source>
        <dbReference type="ARBA" id="ARBA00005322"/>
    </source>
</evidence>
<dbReference type="AlphaFoldDB" id="A0A1G9LZG5"/>
<feature type="domain" description="Anti-sigma-28 factor FlgM C-terminal" evidence="10">
    <location>
        <begin position="36"/>
        <end position="90"/>
    </location>
</feature>
<evidence type="ECO:0000256" key="3">
    <source>
        <dbReference type="ARBA" id="ARBA00022491"/>
    </source>
</evidence>
<dbReference type="GO" id="GO:0045892">
    <property type="term" value="P:negative regulation of DNA-templated transcription"/>
    <property type="evidence" value="ECO:0007669"/>
    <property type="project" value="InterPro"/>
</dbReference>
<protein>
    <recommendedName>
        <fullName evidence="2">Negative regulator of flagellin synthesis</fullName>
    </recommendedName>
    <alternativeName>
        <fullName evidence="8">Anti-sigma-28 factor</fullName>
    </alternativeName>
</protein>
<gene>
    <name evidence="11" type="ORF">SAMN05660860_00976</name>
</gene>
<dbReference type="EMBL" id="FNGU01000002">
    <property type="protein sequence ID" value="SDL67346.1"/>
    <property type="molecule type" value="Genomic_DNA"/>
</dbReference>
<feature type="region of interest" description="Disordered" evidence="9">
    <location>
        <begin position="1"/>
        <end position="33"/>
    </location>
</feature>